<dbReference type="RefSeq" id="WP_073528666.1">
    <property type="nucleotide sequence ID" value="NZ_MJAO01000001.1"/>
</dbReference>
<name>A0A1Q4P644_SERMA</name>
<evidence type="ECO:0000259" key="4">
    <source>
        <dbReference type="PROSITE" id="PS51755"/>
    </source>
</evidence>
<evidence type="ECO:0000256" key="2">
    <source>
        <dbReference type="PROSITE-ProRule" id="PRU01091"/>
    </source>
</evidence>
<proteinExistence type="predicted"/>
<dbReference type="Proteomes" id="UP000185770">
    <property type="component" value="Unassembled WGS sequence"/>
</dbReference>
<gene>
    <name evidence="5" type="ORF">BHU62_00605</name>
</gene>
<dbReference type="AlphaFoldDB" id="A0A1Q4P644"/>
<evidence type="ECO:0000256" key="1">
    <source>
        <dbReference type="ARBA" id="ARBA00023125"/>
    </source>
</evidence>
<keyword evidence="3" id="KW-0472">Membrane</keyword>
<dbReference type="PROSITE" id="PS51755">
    <property type="entry name" value="OMPR_PHOB"/>
    <property type="match status" value="1"/>
</dbReference>
<feature type="transmembrane region" description="Helical" evidence="3">
    <location>
        <begin position="148"/>
        <end position="170"/>
    </location>
</feature>
<evidence type="ECO:0000313" key="5">
    <source>
        <dbReference type="EMBL" id="OKB68578.1"/>
    </source>
</evidence>
<dbReference type="GO" id="GO:0000160">
    <property type="term" value="P:phosphorelay signal transduction system"/>
    <property type="evidence" value="ECO:0007669"/>
    <property type="project" value="InterPro"/>
</dbReference>
<dbReference type="Pfam" id="PF00486">
    <property type="entry name" value="Trans_reg_C"/>
    <property type="match status" value="1"/>
</dbReference>
<dbReference type="GO" id="GO:0006355">
    <property type="term" value="P:regulation of DNA-templated transcription"/>
    <property type="evidence" value="ECO:0007669"/>
    <property type="project" value="InterPro"/>
</dbReference>
<dbReference type="InterPro" id="IPR016032">
    <property type="entry name" value="Sig_transdc_resp-reg_C-effctor"/>
</dbReference>
<keyword evidence="3" id="KW-0812">Transmembrane</keyword>
<evidence type="ECO:0000256" key="3">
    <source>
        <dbReference type="SAM" id="Phobius"/>
    </source>
</evidence>
<dbReference type="Gene3D" id="1.10.10.10">
    <property type="entry name" value="Winged helix-like DNA-binding domain superfamily/Winged helix DNA-binding domain"/>
    <property type="match status" value="1"/>
</dbReference>
<organism evidence="5 6">
    <name type="scientific">Serratia marcescens</name>
    <dbReference type="NCBI Taxonomy" id="615"/>
    <lineage>
        <taxon>Bacteria</taxon>
        <taxon>Pseudomonadati</taxon>
        <taxon>Pseudomonadota</taxon>
        <taxon>Gammaproteobacteria</taxon>
        <taxon>Enterobacterales</taxon>
        <taxon>Yersiniaceae</taxon>
        <taxon>Serratia</taxon>
    </lineage>
</organism>
<dbReference type="InterPro" id="IPR036388">
    <property type="entry name" value="WH-like_DNA-bd_sf"/>
</dbReference>
<sequence length="265" mass="29235">MKYIIDLCVIYDANTCYLQLIDNDESSIRISNPASRLLIEMLTHPNIPLKREMLIKKVWEEYGFSGSSISLNVAVSEIRKAFKLLGRETSPIKTLAKVGFCFTAMIDIYPSPQVIVNETPPSSVPAPLSLLPPAAEPHNPPAQKKAKISAIAAICGIFIPLVIVAALYPIEPADQPREKLIPLGKKGHCTLYSLDADKHIDDELEKSMVNQALESSGVDCINSKADIYFSSVKHTLTYNTFLGACYLGSQEQYTQCVTYKILNGK</sequence>
<evidence type="ECO:0000313" key="6">
    <source>
        <dbReference type="Proteomes" id="UP000185770"/>
    </source>
</evidence>
<accession>A0A1Q4P644</accession>
<reference evidence="5 6" key="1">
    <citation type="submission" date="2016-09" db="EMBL/GenBank/DDBJ databases">
        <title>Serratia marcescens MSU-97 and epiphytic antimycotic-producing bacteria.</title>
        <authorList>
            <person name="Matilla M.A."/>
        </authorList>
    </citation>
    <scope>NUCLEOTIDE SEQUENCE [LARGE SCALE GENOMIC DNA]</scope>
    <source>
        <strain evidence="5 6">MSU-97</strain>
    </source>
</reference>
<keyword evidence="1 2" id="KW-0238">DNA-binding</keyword>
<feature type="DNA-binding region" description="OmpR/PhoB-type" evidence="2">
    <location>
        <begin position="2"/>
        <end position="104"/>
    </location>
</feature>
<feature type="domain" description="OmpR/PhoB-type" evidence="4">
    <location>
        <begin position="2"/>
        <end position="104"/>
    </location>
</feature>
<protein>
    <recommendedName>
        <fullName evidence="4">OmpR/PhoB-type domain-containing protein</fullName>
    </recommendedName>
</protein>
<dbReference type="SMART" id="SM00862">
    <property type="entry name" value="Trans_reg_C"/>
    <property type="match status" value="1"/>
</dbReference>
<dbReference type="SUPFAM" id="SSF46894">
    <property type="entry name" value="C-terminal effector domain of the bipartite response regulators"/>
    <property type="match status" value="1"/>
</dbReference>
<keyword evidence="3" id="KW-1133">Transmembrane helix</keyword>
<comment type="caution">
    <text evidence="5">The sequence shown here is derived from an EMBL/GenBank/DDBJ whole genome shotgun (WGS) entry which is preliminary data.</text>
</comment>
<dbReference type="GO" id="GO:0003677">
    <property type="term" value="F:DNA binding"/>
    <property type="evidence" value="ECO:0007669"/>
    <property type="project" value="UniProtKB-UniRule"/>
</dbReference>
<dbReference type="OrthoDB" id="6591689at2"/>
<dbReference type="InterPro" id="IPR001867">
    <property type="entry name" value="OmpR/PhoB-type_DNA-bd"/>
</dbReference>
<dbReference type="EMBL" id="MJAO01000001">
    <property type="protein sequence ID" value="OKB68578.1"/>
    <property type="molecule type" value="Genomic_DNA"/>
</dbReference>